<dbReference type="PANTHER" id="PTHR34580:SF1">
    <property type="entry name" value="PROTEIN PAFC"/>
    <property type="match status" value="1"/>
</dbReference>
<dbReference type="Pfam" id="PF25583">
    <property type="entry name" value="WCX"/>
    <property type="match status" value="1"/>
</dbReference>
<name>A0A4R1BFA0_9ACTN</name>
<dbReference type="Proteomes" id="UP000295244">
    <property type="component" value="Unassembled WGS sequence"/>
</dbReference>
<organism evidence="3 4">
    <name type="scientific">Rubrobacter taiwanensis</name>
    <dbReference type="NCBI Taxonomy" id="185139"/>
    <lineage>
        <taxon>Bacteria</taxon>
        <taxon>Bacillati</taxon>
        <taxon>Actinomycetota</taxon>
        <taxon>Rubrobacteria</taxon>
        <taxon>Rubrobacterales</taxon>
        <taxon>Rubrobacteraceae</taxon>
        <taxon>Rubrobacter</taxon>
    </lineage>
</organism>
<reference evidence="3 4" key="1">
    <citation type="submission" date="2019-03" db="EMBL/GenBank/DDBJ databases">
        <title>Whole genome sequence of a novel Rubrobacter taiwanensis strain, isolated from Yellowstone National Park.</title>
        <authorList>
            <person name="Freed S."/>
            <person name="Ramaley R.F."/>
            <person name="Kyndt J.A."/>
        </authorList>
    </citation>
    <scope>NUCLEOTIDE SEQUENCE [LARGE SCALE GENOMIC DNA]</scope>
    <source>
        <strain evidence="3 4">Yellowstone</strain>
    </source>
</reference>
<dbReference type="InterPro" id="IPR051534">
    <property type="entry name" value="CBASS_pafABC_assoc_protein"/>
</dbReference>
<accession>A0A4R1BFA0</accession>
<evidence type="ECO:0000313" key="4">
    <source>
        <dbReference type="Proteomes" id="UP000295244"/>
    </source>
</evidence>
<protein>
    <submittedName>
        <fullName evidence="3">WYL domain-containing protein</fullName>
    </submittedName>
</protein>
<evidence type="ECO:0000259" key="2">
    <source>
        <dbReference type="Pfam" id="PF25583"/>
    </source>
</evidence>
<proteinExistence type="predicted"/>
<sequence length="306" mass="34446">MSRMGATLGTLAVLKILSEGAASRERLLARLEEEFGIGRDERTLRRYVSALREAGFEIRSHSGKLELVSSPVRLPFDEYEALAALSLLESVAGQEPVYGGHLASAAGKLRRALPEGVLKFVDRGRVEFDLSPASDPPEDPHVIDTLRQAAYRNQRIEMHYYSLSSGESRWRVVEPVRVYHAQRAHRLYAYDPESNEYREFRVNRIGEVKMLPDKFSPEAHTRQLKPARVWLNEKTFAAYGKYVIPDPHATVKPQDDGTAIVEGSVANIFWTVRDIAALGPGARVLGGPELKEEFLQFLRLTLNQYS</sequence>
<dbReference type="EMBL" id="SKBU01000022">
    <property type="protein sequence ID" value="TCJ15708.1"/>
    <property type="molecule type" value="Genomic_DNA"/>
</dbReference>
<comment type="caution">
    <text evidence="3">The sequence shown here is derived from an EMBL/GenBank/DDBJ whole genome shotgun (WGS) entry which is preliminary data.</text>
</comment>
<gene>
    <name evidence="3" type="ORF">E0L93_11950</name>
</gene>
<dbReference type="PANTHER" id="PTHR34580">
    <property type="match status" value="1"/>
</dbReference>
<dbReference type="AlphaFoldDB" id="A0A4R1BFA0"/>
<evidence type="ECO:0000313" key="3">
    <source>
        <dbReference type="EMBL" id="TCJ15708.1"/>
    </source>
</evidence>
<dbReference type="Pfam" id="PF13280">
    <property type="entry name" value="WYL"/>
    <property type="match status" value="1"/>
</dbReference>
<feature type="domain" description="WYL" evidence="1">
    <location>
        <begin position="142"/>
        <end position="210"/>
    </location>
</feature>
<evidence type="ECO:0000259" key="1">
    <source>
        <dbReference type="Pfam" id="PF13280"/>
    </source>
</evidence>
<dbReference type="InterPro" id="IPR057727">
    <property type="entry name" value="WCX_dom"/>
</dbReference>
<feature type="domain" description="WCX" evidence="2">
    <location>
        <begin position="227"/>
        <end position="295"/>
    </location>
</feature>
<keyword evidence="4" id="KW-1185">Reference proteome</keyword>
<dbReference type="InterPro" id="IPR026881">
    <property type="entry name" value="WYL_dom"/>
</dbReference>
<dbReference type="OrthoDB" id="9815009at2"/>
<dbReference type="PROSITE" id="PS52050">
    <property type="entry name" value="WYL"/>
    <property type="match status" value="1"/>
</dbReference>